<evidence type="ECO:0000313" key="1">
    <source>
        <dbReference type="EMBL" id="RPA94280.1"/>
    </source>
</evidence>
<dbReference type="EMBL" id="ML120439">
    <property type="protein sequence ID" value="RPA94280.1"/>
    <property type="molecule type" value="Genomic_DNA"/>
</dbReference>
<protein>
    <submittedName>
        <fullName evidence="1">Uncharacterized protein</fullName>
    </submittedName>
</protein>
<dbReference type="AlphaFoldDB" id="A0A3N4JCW7"/>
<dbReference type="Proteomes" id="UP000276215">
    <property type="component" value="Unassembled WGS sequence"/>
</dbReference>
<name>A0A3N4JCW7_9PEZI</name>
<reference evidence="1 2" key="1">
    <citation type="journal article" date="2018" name="Nat. Ecol. Evol.">
        <title>Pezizomycetes genomes reveal the molecular basis of ectomycorrhizal truffle lifestyle.</title>
        <authorList>
            <person name="Murat C."/>
            <person name="Payen T."/>
            <person name="Noel B."/>
            <person name="Kuo A."/>
            <person name="Morin E."/>
            <person name="Chen J."/>
            <person name="Kohler A."/>
            <person name="Krizsan K."/>
            <person name="Balestrini R."/>
            <person name="Da Silva C."/>
            <person name="Montanini B."/>
            <person name="Hainaut M."/>
            <person name="Levati E."/>
            <person name="Barry K.W."/>
            <person name="Belfiori B."/>
            <person name="Cichocki N."/>
            <person name="Clum A."/>
            <person name="Dockter R.B."/>
            <person name="Fauchery L."/>
            <person name="Guy J."/>
            <person name="Iotti M."/>
            <person name="Le Tacon F."/>
            <person name="Lindquist E.A."/>
            <person name="Lipzen A."/>
            <person name="Malagnac F."/>
            <person name="Mello A."/>
            <person name="Molinier V."/>
            <person name="Miyauchi S."/>
            <person name="Poulain J."/>
            <person name="Riccioni C."/>
            <person name="Rubini A."/>
            <person name="Sitrit Y."/>
            <person name="Splivallo R."/>
            <person name="Traeger S."/>
            <person name="Wang M."/>
            <person name="Zifcakova L."/>
            <person name="Wipf D."/>
            <person name="Zambonelli A."/>
            <person name="Paolocci F."/>
            <person name="Nowrousian M."/>
            <person name="Ottonello S."/>
            <person name="Baldrian P."/>
            <person name="Spatafora J.W."/>
            <person name="Henrissat B."/>
            <person name="Nagy L.G."/>
            <person name="Aury J.M."/>
            <person name="Wincker P."/>
            <person name="Grigoriev I.V."/>
            <person name="Bonfante P."/>
            <person name="Martin F.M."/>
        </authorList>
    </citation>
    <scope>NUCLEOTIDE SEQUENCE [LARGE SCALE GENOMIC DNA]</scope>
    <source>
        <strain evidence="1 2">120613-1</strain>
    </source>
</reference>
<evidence type="ECO:0000313" key="2">
    <source>
        <dbReference type="Proteomes" id="UP000276215"/>
    </source>
</evidence>
<dbReference type="PANTHER" id="PTHR38846">
    <property type="entry name" value="C3H1-TYPE DOMAIN-CONTAINING PROTEIN"/>
    <property type="match status" value="1"/>
</dbReference>
<gene>
    <name evidence="1" type="ORF">L873DRAFT_1793062</name>
</gene>
<keyword evidence="2" id="KW-1185">Reference proteome</keyword>
<accession>A0A3N4JCW7</accession>
<sequence>MASSYVPAAAIPNCGSKDCAYHSHQQPIRVLNRRGEGGPWARVRLRLNHDEAQDAPRGEAPAPAIAEFFKKYEFQQFTYSPSNPADVEFQRLCKQRQWGRARIAQVRLEYDLAQQKSVLWQQQWRLLARSAMIEFFKNFEFDNFTYDISADPIEELKRLVAAQDQSQHKQTRAPAIVQFFKKYEYQQFTYCPSNPTPVEFKRLCQQRGWGPAKLHEVWIEFNHAQMRSAIWQQQWMPLARSTVVEFFENYEFHKIIPDSADAFEQLQRFKAAQEEAQIARTKLLAVLEDDTKSRAVVPCGAVSLLELVEKLPAVEFLKAQRVEGYNYETDPLHEEFGKLVRAKSAEWMASQPVSSFRTVIISPSEAIRVPSQATEATWKKIEAVLEQEFQSAVGREFNELMDFIGRSTGLEAWQVVAKLYGVGEAAMVREDAQQALESVHVNIFDFIEVIKCALDFLSEDSKGSLIDLLARPLQTLKFRDDRMLGFYSMYTGRVFDRNNAKENFTLSLLLRRISRYWLNFSYLKARFESEVGLELVVAEILGPHAIRELLLSRQWSFLRQ</sequence>
<proteinExistence type="predicted"/>
<dbReference type="PANTHER" id="PTHR38846:SF1">
    <property type="entry name" value="C3H1-TYPE DOMAIN-CONTAINING PROTEIN"/>
    <property type="match status" value="1"/>
</dbReference>
<dbReference type="OrthoDB" id="6105938at2759"/>
<organism evidence="1 2">
    <name type="scientific">Choiromyces venosus 120613-1</name>
    <dbReference type="NCBI Taxonomy" id="1336337"/>
    <lineage>
        <taxon>Eukaryota</taxon>
        <taxon>Fungi</taxon>
        <taxon>Dikarya</taxon>
        <taxon>Ascomycota</taxon>
        <taxon>Pezizomycotina</taxon>
        <taxon>Pezizomycetes</taxon>
        <taxon>Pezizales</taxon>
        <taxon>Tuberaceae</taxon>
        <taxon>Choiromyces</taxon>
    </lineage>
</organism>